<keyword evidence="6" id="KW-0814">Transposable element</keyword>
<evidence type="ECO:0000256" key="5">
    <source>
        <dbReference type="ARBA" id="ARBA00023172"/>
    </source>
</evidence>
<evidence type="ECO:0000313" key="9">
    <source>
        <dbReference type="Proteomes" id="UP001178148"/>
    </source>
</evidence>
<name>A0AA90SX96_9GAMM</name>
<dbReference type="Pfam" id="PF00872">
    <property type="entry name" value="Transposase_mut"/>
    <property type="match status" value="1"/>
</dbReference>
<feature type="non-terminal residue" evidence="8">
    <location>
        <position position="68"/>
    </location>
</feature>
<dbReference type="InterPro" id="IPR001207">
    <property type="entry name" value="Transposase_mutator"/>
</dbReference>
<evidence type="ECO:0000256" key="1">
    <source>
        <dbReference type="ARBA" id="ARBA00002190"/>
    </source>
</evidence>
<gene>
    <name evidence="8" type="ORF">QS748_04365</name>
</gene>
<protein>
    <recommendedName>
        <fullName evidence="6">Mutator family transposase</fullName>
    </recommendedName>
</protein>
<dbReference type="GO" id="GO:0004803">
    <property type="term" value="F:transposase activity"/>
    <property type="evidence" value="ECO:0007669"/>
    <property type="project" value="UniProtKB-UniRule"/>
</dbReference>
<feature type="region of interest" description="Disordered" evidence="7">
    <location>
        <begin position="16"/>
        <end position="36"/>
    </location>
</feature>
<evidence type="ECO:0000256" key="3">
    <source>
        <dbReference type="ARBA" id="ARBA00022578"/>
    </source>
</evidence>
<evidence type="ECO:0000256" key="6">
    <source>
        <dbReference type="RuleBase" id="RU365089"/>
    </source>
</evidence>
<comment type="function">
    <text evidence="1 6">Required for the transposition of the insertion element.</text>
</comment>
<dbReference type="PANTHER" id="PTHR33217">
    <property type="entry name" value="TRANSPOSASE FOR INSERTION SEQUENCE ELEMENT IS1081"/>
    <property type="match status" value="1"/>
</dbReference>
<evidence type="ECO:0000313" key="8">
    <source>
        <dbReference type="EMBL" id="MDP0588448.1"/>
    </source>
</evidence>
<dbReference type="PANTHER" id="PTHR33217:SF5">
    <property type="entry name" value="MUTATOR FAMILY TRANSPOSASE"/>
    <property type="match status" value="1"/>
</dbReference>
<keyword evidence="5 6" id="KW-0233">DNA recombination</keyword>
<comment type="caution">
    <text evidence="8">The sequence shown here is derived from an EMBL/GenBank/DDBJ whole genome shotgun (WGS) entry which is preliminary data.</text>
</comment>
<dbReference type="GO" id="GO:0003677">
    <property type="term" value="F:DNA binding"/>
    <property type="evidence" value="ECO:0007669"/>
    <property type="project" value="UniProtKB-UniRule"/>
</dbReference>
<accession>A0AA90SX96</accession>
<evidence type="ECO:0000256" key="2">
    <source>
        <dbReference type="ARBA" id="ARBA00010961"/>
    </source>
</evidence>
<sequence>MLKKVTVEAAIGAELDDHLGYDRNQPTPGSNSRNCHYSKTLYTDDGAIDIEVPRDRNSSFEPQIVKKQ</sequence>
<keyword evidence="9" id="KW-1185">Reference proteome</keyword>
<evidence type="ECO:0000256" key="4">
    <source>
        <dbReference type="ARBA" id="ARBA00023125"/>
    </source>
</evidence>
<organism evidence="8 9">
    <name type="scientific">Candidatus Endonucleibacter bathymodioli</name>
    <dbReference type="NCBI Taxonomy" id="539814"/>
    <lineage>
        <taxon>Bacteria</taxon>
        <taxon>Pseudomonadati</taxon>
        <taxon>Pseudomonadota</taxon>
        <taxon>Gammaproteobacteria</taxon>
        <taxon>Oceanospirillales</taxon>
        <taxon>Endozoicomonadaceae</taxon>
        <taxon>Candidatus Endonucleibacter</taxon>
    </lineage>
</organism>
<keyword evidence="3 6" id="KW-0815">Transposition</keyword>
<dbReference type="AlphaFoldDB" id="A0AA90SX96"/>
<dbReference type="EMBL" id="JASXSV010000004">
    <property type="protein sequence ID" value="MDP0588448.1"/>
    <property type="molecule type" value="Genomic_DNA"/>
</dbReference>
<reference evidence="8 9" key="1">
    <citation type="journal article" date="2023" name="bioRxiv">
        <title>An intranuclear bacterial parasite of deep-sea mussels expresses apoptosis inhibitors acquired from its host.</title>
        <authorList>
            <person name="Gonzalez Porras M.A."/>
            <person name="Assie A."/>
            <person name="Tietjen M."/>
            <person name="Violette M."/>
            <person name="Kleiner M."/>
            <person name="Gruber-Vodicka H."/>
            <person name="Dubilier N."/>
            <person name="Leisch N."/>
        </authorList>
    </citation>
    <scope>NUCLEOTIDE SEQUENCE [LARGE SCALE GENOMIC DNA]</scope>
    <source>
        <strain evidence="8">IAP13</strain>
    </source>
</reference>
<feature type="compositionally biased region" description="Polar residues" evidence="7">
    <location>
        <begin position="24"/>
        <end position="36"/>
    </location>
</feature>
<keyword evidence="4 6" id="KW-0238">DNA-binding</keyword>
<dbReference type="Proteomes" id="UP001178148">
    <property type="component" value="Unassembled WGS sequence"/>
</dbReference>
<comment type="similarity">
    <text evidence="2 6">Belongs to the transposase mutator family.</text>
</comment>
<evidence type="ECO:0000256" key="7">
    <source>
        <dbReference type="SAM" id="MobiDB-lite"/>
    </source>
</evidence>
<dbReference type="GO" id="GO:0006313">
    <property type="term" value="P:DNA transposition"/>
    <property type="evidence" value="ECO:0007669"/>
    <property type="project" value="UniProtKB-UniRule"/>
</dbReference>
<proteinExistence type="inferred from homology"/>